<dbReference type="GeneID" id="17294524"/>
<dbReference type="eggNOG" id="KOG2702">
    <property type="taxonomic scope" value="Eukaryota"/>
</dbReference>
<reference evidence="7" key="2">
    <citation type="submission" date="2012-11" db="EMBL/GenBank/DDBJ databases">
        <authorList>
            <person name="Kuo A."/>
            <person name="Curtis B.A."/>
            <person name="Tanifuji G."/>
            <person name="Burki F."/>
            <person name="Gruber A."/>
            <person name="Irimia M."/>
            <person name="Maruyama S."/>
            <person name="Arias M.C."/>
            <person name="Ball S.G."/>
            <person name="Gile G.H."/>
            <person name="Hirakawa Y."/>
            <person name="Hopkins J.F."/>
            <person name="Rensing S.A."/>
            <person name="Schmutz J."/>
            <person name="Symeonidi A."/>
            <person name="Elias M."/>
            <person name="Eveleigh R.J."/>
            <person name="Herman E.K."/>
            <person name="Klute M.J."/>
            <person name="Nakayama T."/>
            <person name="Obornik M."/>
            <person name="Reyes-Prieto A."/>
            <person name="Armbrust E.V."/>
            <person name="Aves S.J."/>
            <person name="Beiko R.G."/>
            <person name="Coutinho P."/>
            <person name="Dacks J.B."/>
            <person name="Durnford D.G."/>
            <person name="Fast N.M."/>
            <person name="Green B.R."/>
            <person name="Grisdale C."/>
            <person name="Hempe F."/>
            <person name="Henrissat B."/>
            <person name="Hoppner M.P."/>
            <person name="Ishida K.-I."/>
            <person name="Kim E."/>
            <person name="Koreny L."/>
            <person name="Kroth P.G."/>
            <person name="Liu Y."/>
            <person name="Malik S.-B."/>
            <person name="Maier U.G."/>
            <person name="McRose D."/>
            <person name="Mock T."/>
            <person name="Neilson J.A."/>
            <person name="Onodera N.T."/>
            <person name="Poole A.M."/>
            <person name="Pritham E.J."/>
            <person name="Richards T.A."/>
            <person name="Rocap G."/>
            <person name="Roy S.W."/>
            <person name="Sarai C."/>
            <person name="Schaack S."/>
            <person name="Shirato S."/>
            <person name="Slamovits C.H."/>
            <person name="Spencer D.F."/>
            <person name="Suzuki S."/>
            <person name="Worden A.Z."/>
            <person name="Zauner S."/>
            <person name="Barry K."/>
            <person name="Bell C."/>
            <person name="Bharti A.K."/>
            <person name="Crow J.A."/>
            <person name="Grimwood J."/>
            <person name="Kramer R."/>
            <person name="Lindquist E."/>
            <person name="Lucas S."/>
            <person name="Salamov A."/>
            <person name="McFadden G.I."/>
            <person name="Lane C.E."/>
            <person name="Keeling P.J."/>
            <person name="Gray M.W."/>
            <person name="Grigoriev I.V."/>
            <person name="Archibald J.M."/>
        </authorList>
    </citation>
    <scope>NUCLEOTIDE SEQUENCE</scope>
    <source>
        <strain evidence="7">CCMP2712</strain>
    </source>
</reference>
<accession>L1IPK3</accession>
<dbReference type="OrthoDB" id="26487at2759"/>
<dbReference type="Gene3D" id="3.40.50.300">
    <property type="entry name" value="P-loop containing nucleotide triphosphate hydrolases"/>
    <property type="match status" value="1"/>
</dbReference>
<dbReference type="Pfam" id="PF00294">
    <property type="entry name" value="PfkB"/>
    <property type="match status" value="2"/>
</dbReference>
<dbReference type="Gene3D" id="3.40.1190.20">
    <property type="match status" value="2"/>
</dbReference>
<dbReference type="InterPro" id="IPR027417">
    <property type="entry name" value="P-loop_NTPase"/>
</dbReference>
<evidence type="ECO:0000259" key="4">
    <source>
        <dbReference type="Pfam" id="PF00294"/>
    </source>
</evidence>
<keyword evidence="7" id="KW-1185">Reference proteome</keyword>
<dbReference type="PROSITE" id="PS00584">
    <property type="entry name" value="PFKB_KINASES_2"/>
    <property type="match status" value="1"/>
</dbReference>
<gene>
    <name evidence="5" type="ORF">GUITHDRAFT_116057</name>
</gene>
<dbReference type="KEGG" id="gtt:GUITHDRAFT_116057"/>
<evidence type="ECO:0000256" key="1">
    <source>
        <dbReference type="ARBA" id="ARBA00004229"/>
    </source>
</evidence>
<dbReference type="SUPFAM" id="SSF52540">
    <property type="entry name" value="P-loop containing nucleoside triphosphate hydrolases"/>
    <property type="match status" value="1"/>
</dbReference>
<dbReference type="SUPFAM" id="SSF53613">
    <property type="entry name" value="Ribokinase-like"/>
    <property type="match status" value="1"/>
</dbReference>
<keyword evidence="2" id="KW-0808">Transferase</keyword>
<evidence type="ECO:0000313" key="7">
    <source>
        <dbReference type="Proteomes" id="UP000011087"/>
    </source>
</evidence>
<evidence type="ECO:0000313" key="6">
    <source>
        <dbReference type="EnsemblProtists" id="EKX37750"/>
    </source>
</evidence>
<reference evidence="6" key="3">
    <citation type="submission" date="2015-06" db="UniProtKB">
        <authorList>
            <consortium name="EnsemblProtists"/>
        </authorList>
    </citation>
    <scope>IDENTIFICATION</scope>
</reference>
<dbReference type="PANTHER" id="PTHR46566:SF2">
    <property type="entry name" value="ATP-DEPENDENT 6-PHOSPHOFRUCTOKINASE ISOZYME 2"/>
    <property type="match status" value="1"/>
</dbReference>
<protein>
    <recommendedName>
        <fullName evidence="4">Carbohydrate kinase PfkB domain-containing protein</fullName>
    </recommendedName>
</protein>
<feature type="domain" description="Carbohydrate kinase PfkB" evidence="4">
    <location>
        <begin position="253"/>
        <end position="410"/>
    </location>
</feature>
<feature type="domain" description="Carbohydrate kinase PfkB" evidence="4">
    <location>
        <begin position="422"/>
        <end position="518"/>
    </location>
</feature>
<dbReference type="GO" id="GO:0016301">
    <property type="term" value="F:kinase activity"/>
    <property type="evidence" value="ECO:0007669"/>
    <property type="project" value="UniProtKB-KW"/>
</dbReference>
<dbReference type="HOGENOM" id="CLU_502956_0_0_1"/>
<name>L1IPK3_GUITC</name>
<evidence type="ECO:0000313" key="5">
    <source>
        <dbReference type="EMBL" id="EKX37750.1"/>
    </source>
</evidence>
<sequence length="542" mass="59458">MVSCMPDASLARNSWRGLLRHPPPLPFDVHKAAQATSARLEEREICLDRTNIQRAAVLSMDGYHMYNAQIASEFQPSMKGLPSTFAARDLKRDLAALREFNDVLCPEYDRTLHEPVQDAISITKEFPIVIVEGNYLFLDEGDWSDLKGMFDLKLFISCSADASCSRVTKRKTRNGASAAEIEGAVPYVRQMAEIAERTAGNADARITFTDGETSESLSYLLKDVQVHQEEREPYLLAVGLNPAFQKTLVFDDIKFGDVNRAQKAYRTVGGKGQHVAIAANRIDVGSVRVAHFLGDEQEQGRFIHQHLKDRSIDQLVQWVPSSTRTCTTLLDMKTGKMTELIEPSDQISPEDVKSMIDKIVPAAQGCRGKRASVALCGTFPPGVTEEVYATLARSLPQDCKLVLDGPLKPPGGAGKDLDAAAKDCLERYLSPRAVLAITSGSSSAFLYRKEAVEGRGEQQSAAVVVTEFTIPQLEAVNPIGAGDTCTAGLLHGIVHDYPVEEAFAYALACASASCLHLEGANFDLRETLQLYDKITYEVVRKI</sequence>
<dbReference type="EMBL" id="JH993055">
    <property type="protein sequence ID" value="EKX37750.1"/>
    <property type="molecule type" value="Genomic_DNA"/>
</dbReference>
<organism evidence="5">
    <name type="scientific">Guillardia theta (strain CCMP2712)</name>
    <name type="common">Cryptophyte</name>
    <dbReference type="NCBI Taxonomy" id="905079"/>
    <lineage>
        <taxon>Eukaryota</taxon>
        <taxon>Cryptophyceae</taxon>
        <taxon>Pyrenomonadales</taxon>
        <taxon>Geminigeraceae</taxon>
        <taxon>Guillardia</taxon>
    </lineage>
</organism>
<evidence type="ECO:0000256" key="2">
    <source>
        <dbReference type="ARBA" id="ARBA00022679"/>
    </source>
</evidence>
<dbReference type="RefSeq" id="XP_005824730.1">
    <property type="nucleotide sequence ID" value="XM_005824673.1"/>
</dbReference>
<dbReference type="EnsemblProtists" id="EKX37750">
    <property type="protein sequence ID" value="EKX37750"/>
    <property type="gene ID" value="GUITHDRAFT_116057"/>
</dbReference>
<dbReference type="InterPro" id="IPR029056">
    <property type="entry name" value="Ribokinase-like"/>
</dbReference>
<dbReference type="InterPro" id="IPR002173">
    <property type="entry name" value="Carboh/pur_kinase_PfkB_CS"/>
</dbReference>
<dbReference type="Proteomes" id="UP000011087">
    <property type="component" value="Unassembled WGS sequence"/>
</dbReference>
<dbReference type="InterPro" id="IPR011611">
    <property type="entry name" value="PfkB_dom"/>
</dbReference>
<evidence type="ECO:0000256" key="3">
    <source>
        <dbReference type="ARBA" id="ARBA00022777"/>
    </source>
</evidence>
<dbReference type="AlphaFoldDB" id="L1IPK3"/>
<keyword evidence="3" id="KW-0418">Kinase</keyword>
<dbReference type="GO" id="GO:0009507">
    <property type="term" value="C:chloroplast"/>
    <property type="evidence" value="ECO:0007669"/>
    <property type="project" value="UniProtKB-SubCell"/>
</dbReference>
<dbReference type="PaxDb" id="55529-EKX37750"/>
<dbReference type="PANTHER" id="PTHR46566">
    <property type="entry name" value="1-PHOSPHOFRUCTOKINASE-RELATED"/>
    <property type="match status" value="1"/>
</dbReference>
<proteinExistence type="predicted"/>
<comment type="subcellular location">
    <subcellularLocation>
        <location evidence="1">Plastid</location>
        <location evidence="1">Chloroplast</location>
    </subcellularLocation>
</comment>
<reference evidence="5 7" key="1">
    <citation type="journal article" date="2012" name="Nature">
        <title>Algal genomes reveal evolutionary mosaicism and the fate of nucleomorphs.</title>
        <authorList>
            <consortium name="DOE Joint Genome Institute"/>
            <person name="Curtis B.A."/>
            <person name="Tanifuji G."/>
            <person name="Burki F."/>
            <person name="Gruber A."/>
            <person name="Irimia M."/>
            <person name="Maruyama S."/>
            <person name="Arias M.C."/>
            <person name="Ball S.G."/>
            <person name="Gile G.H."/>
            <person name="Hirakawa Y."/>
            <person name="Hopkins J.F."/>
            <person name="Kuo A."/>
            <person name="Rensing S.A."/>
            <person name="Schmutz J."/>
            <person name="Symeonidi A."/>
            <person name="Elias M."/>
            <person name="Eveleigh R.J."/>
            <person name="Herman E.K."/>
            <person name="Klute M.J."/>
            <person name="Nakayama T."/>
            <person name="Obornik M."/>
            <person name="Reyes-Prieto A."/>
            <person name="Armbrust E.V."/>
            <person name="Aves S.J."/>
            <person name="Beiko R.G."/>
            <person name="Coutinho P."/>
            <person name="Dacks J.B."/>
            <person name="Durnford D.G."/>
            <person name="Fast N.M."/>
            <person name="Green B.R."/>
            <person name="Grisdale C.J."/>
            <person name="Hempel F."/>
            <person name="Henrissat B."/>
            <person name="Hoppner M.P."/>
            <person name="Ishida K."/>
            <person name="Kim E."/>
            <person name="Koreny L."/>
            <person name="Kroth P.G."/>
            <person name="Liu Y."/>
            <person name="Malik S.B."/>
            <person name="Maier U.G."/>
            <person name="McRose D."/>
            <person name="Mock T."/>
            <person name="Neilson J.A."/>
            <person name="Onodera N.T."/>
            <person name="Poole A.M."/>
            <person name="Pritham E.J."/>
            <person name="Richards T.A."/>
            <person name="Rocap G."/>
            <person name="Roy S.W."/>
            <person name="Sarai C."/>
            <person name="Schaack S."/>
            <person name="Shirato S."/>
            <person name="Slamovits C.H."/>
            <person name="Spencer D.F."/>
            <person name="Suzuki S."/>
            <person name="Worden A.Z."/>
            <person name="Zauner S."/>
            <person name="Barry K."/>
            <person name="Bell C."/>
            <person name="Bharti A.K."/>
            <person name="Crow J.A."/>
            <person name="Grimwood J."/>
            <person name="Kramer R."/>
            <person name="Lindquist E."/>
            <person name="Lucas S."/>
            <person name="Salamov A."/>
            <person name="McFadden G.I."/>
            <person name="Lane C.E."/>
            <person name="Keeling P.J."/>
            <person name="Gray M.W."/>
            <person name="Grigoriev I.V."/>
            <person name="Archibald J.M."/>
        </authorList>
    </citation>
    <scope>NUCLEOTIDE SEQUENCE</scope>
    <source>
        <strain evidence="5 7">CCMP2712</strain>
    </source>
</reference>